<feature type="compositionally biased region" description="Low complexity" evidence="1">
    <location>
        <begin position="532"/>
        <end position="545"/>
    </location>
</feature>
<protein>
    <recommendedName>
        <fullName evidence="2">Thioredoxin domain-containing protein</fullName>
    </recommendedName>
</protein>
<feature type="compositionally biased region" description="Basic and acidic residues" evidence="1">
    <location>
        <begin position="770"/>
        <end position="789"/>
    </location>
</feature>
<dbReference type="InterPro" id="IPR007268">
    <property type="entry name" value="Rad9/Ddc1"/>
</dbReference>
<dbReference type="Proteomes" id="UP001176517">
    <property type="component" value="Unassembled WGS sequence"/>
</dbReference>
<dbReference type="Gene3D" id="3.70.10.10">
    <property type="match status" value="1"/>
</dbReference>
<dbReference type="GO" id="GO:0000076">
    <property type="term" value="P:DNA replication checkpoint signaling"/>
    <property type="evidence" value="ECO:0007669"/>
    <property type="project" value="TreeGrafter"/>
</dbReference>
<feature type="region of interest" description="Disordered" evidence="1">
    <location>
        <begin position="346"/>
        <end position="368"/>
    </location>
</feature>
<feature type="region of interest" description="Disordered" evidence="1">
    <location>
        <begin position="128"/>
        <end position="154"/>
    </location>
</feature>
<dbReference type="GO" id="GO:0031573">
    <property type="term" value="P:mitotic intra-S DNA damage checkpoint signaling"/>
    <property type="evidence" value="ECO:0007669"/>
    <property type="project" value="TreeGrafter"/>
</dbReference>
<dbReference type="PANTHER" id="PTHR15237:SF0">
    <property type="entry name" value="CELL CYCLE CHECKPOINT CONTROL PROTEIN"/>
    <property type="match status" value="1"/>
</dbReference>
<comment type="caution">
    <text evidence="3">The sequence shown here is derived from an EMBL/GenBank/DDBJ whole genome shotgun (WGS) entry which is preliminary data.</text>
</comment>
<feature type="region of interest" description="Disordered" evidence="1">
    <location>
        <begin position="745"/>
        <end position="842"/>
    </location>
</feature>
<accession>A0AAN6GTE9</accession>
<dbReference type="GO" id="GO:0030896">
    <property type="term" value="C:checkpoint clamp complex"/>
    <property type="evidence" value="ECO:0007669"/>
    <property type="project" value="InterPro"/>
</dbReference>
<evidence type="ECO:0000313" key="4">
    <source>
        <dbReference type="Proteomes" id="UP001176517"/>
    </source>
</evidence>
<dbReference type="GO" id="GO:0071479">
    <property type="term" value="P:cellular response to ionizing radiation"/>
    <property type="evidence" value="ECO:0007669"/>
    <property type="project" value="TreeGrafter"/>
</dbReference>
<keyword evidence="4" id="KW-1185">Reference proteome</keyword>
<name>A0AAN6GTE9_9BASI</name>
<feature type="compositionally biased region" description="Acidic residues" evidence="1">
    <location>
        <begin position="790"/>
        <end position="808"/>
    </location>
</feature>
<dbReference type="EMBL" id="JAPDMZ010000119">
    <property type="protein sequence ID" value="KAK0549175.1"/>
    <property type="molecule type" value="Genomic_DNA"/>
</dbReference>
<dbReference type="InterPro" id="IPR036249">
    <property type="entry name" value="Thioredoxin-like_sf"/>
</dbReference>
<dbReference type="InterPro" id="IPR010357">
    <property type="entry name" value="TXNDC17_dom"/>
</dbReference>
<dbReference type="Gene3D" id="3.40.30.10">
    <property type="entry name" value="Glutaredoxin"/>
    <property type="match status" value="1"/>
</dbReference>
<feature type="compositionally biased region" description="Polar residues" evidence="1">
    <location>
        <begin position="554"/>
        <end position="574"/>
    </location>
</feature>
<feature type="region of interest" description="Disordered" evidence="1">
    <location>
        <begin position="503"/>
        <end position="581"/>
    </location>
</feature>
<dbReference type="Pfam" id="PF04139">
    <property type="entry name" value="Rad9"/>
    <property type="match status" value="1"/>
</dbReference>
<dbReference type="Pfam" id="PF06110">
    <property type="entry name" value="TXD17-like_Trx"/>
    <property type="match status" value="1"/>
</dbReference>
<dbReference type="AlphaFoldDB" id="A0AAN6GTE9"/>
<dbReference type="GO" id="GO:0006281">
    <property type="term" value="P:DNA repair"/>
    <property type="evidence" value="ECO:0007669"/>
    <property type="project" value="TreeGrafter"/>
</dbReference>
<sequence length="842" mass="91731">MPLHTSQIPSGIAQAPSPVFLIFWASGTPAWCPDCRDAEPAVHSVFGTGPDGDGPVGHMIYVGDKPAWRDPQNQYRNEYSISSIPTILRWENGKETARLEEYDCQDEGKLRTFIERIPYKVSPSALIPSSLNPPSGQQSLSSLLRPTQPRDPPGMSAVLSADALKTFNHALTCLAKFGDNLSLQATRFDDGQGLLRLSTINSSSSAFAAFFFYATFFEHLTVRLPADYEPVQPGTRSKVECQLHAKAIGSILKSRHNKGLEKCELHITQPLPSNRTDPSQHATEQNPALEPRLLLRLHCAHGVVKTHKLTYEPKKSLYPTANPYPGALFVLGPRTASEWLDHFLSARGTGPGSGPGKQNLPGASPGPAGEVSLHCGPDFCIVKNKEIDLGARLDGRLGDNRASALRSIQTQVRIDMQDFQAYDVPEVIYLTFPLKEFKAAIMLAESLNLSLEVRFGPHDQPLFILITNAPQIPTSSGSTGMGGVTFELGEPTVRAEFVLATTHEPNPADPLPEPGVHVPPVSKTAPAPAPSPAAAEAEGAQPSPAIEEPVPSRAPSQAPSQRTQQSRAPTQRSMGSLPMQLDPVQAPKNLISQERPLFQPSDMDHADVNPSQPMVEPVAPVEPRPPPPPVVPKSMAQELRFSNHGRFYISPSQASNFAADGALLAQIRAEERPSQIMDLQGSLAENAERSGVQAASQSRPVAEVANLGTPWGATAALADGSSQRSVQPAYVLSQQDRQDIQDLFQEDDQAFFGDDLLMEDGAEKPASPRRQPDDGAQEMERQRSNHELADEPGDDYDEDEDEDDDEDIPPTPTPPNANGHRDVPQEDEVERLRRRKKYRPVF</sequence>
<evidence type="ECO:0000313" key="3">
    <source>
        <dbReference type="EMBL" id="KAK0549175.1"/>
    </source>
</evidence>
<evidence type="ECO:0000259" key="2">
    <source>
        <dbReference type="Pfam" id="PF06110"/>
    </source>
</evidence>
<evidence type="ECO:0000256" key="1">
    <source>
        <dbReference type="SAM" id="MobiDB-lite"/>
    </source>
</evidence>
<feature type="compositionally biased region" description="Basic residues" evidence="1">
    <location>
        <begin position="832"/>
        <end position="842"/>
    </location>
</feature>
<feature type="compositionally biased region" description="Pro residues" evidence="1">
    <location>
        <begin position="620"/>
        <end position="631"/>
    </location>
</feature>
<dbReference type="PANTHER" id="PTHR15237">
    <property type="entry name" value="DNA REPAIR PROTEIN RAD9"/>
    <property type="match status" value="1"/>
</dbReference>
<feature type="compositionally biased region" description="Low complexity" evidence="1">
    <location>
        <begin position="128"/>
        <end position="146"/>
    </location>
</feature>
<proteinExistence type="predicted"/>
<feature type="domain" description="Thioredoxin" evidence="2">
    <location>
        <begin position="19"/>
        <end position="113"/>
    </location>
</feature>
<reference evidence="3" key="1">
    <citation type="journal article" date="2023" name="PhytoFront">
        <title>Draft Genome Resources of Seven Strains of Tilletia horrida, Causal Agent of Kernel Smut of Rice.</title>
        <authorList>
            <person name="Khanal S."/>
            <person name="Antony Babu S."/>
            <person name="Zhou X.G."/>
        </authorList>
    </citation>
    <scope>NUCLEOTIDE SEQUENCE</scope>
    <source>
        <strain evidence="3">TX6</strain>
    </source>
</reference>
<feature type="region of interest" description="Disordered" evidence="1">
    <location>
        <begin position="599"/>
        <end position="633"/>
    </location>
</feature>
<gene>
    <name evidence="3" type="ORF">OC846_004195</name>
</gene>
<dbReference type="SUPFAM" id="SSF52833">
    <property type="entry name" value="Thioredoxin-like"/>
    <property type="match status" value="1"/>
</dbReference>
<organism evidence="3 4">
    <name type="scientific">Tilletia horrida</name>
    <dbReference type="NCBI Taxonomy" id="155126"/>
    <lineage>
        <taxon>Eukaryota</taxon>
        <taxon>Fungi</taxon>
        <taxon>Dikarya</taxon>
        <taxon>Basidiomycota</taxon>
        <taxon>Ustilaginomycotina</taxon>
        <taxon>Exobasidiomycetes</taxon>
        <taxon>Tilletiales</taxon>
        <taxon>Tilletiaceae</taxon>
        <taxon>Tilletia</taxon>
    </lineage>
</organism>